<dbReference type="EMBL" id="CP092867">
    <property type="protein sequence ID" value="UYV67240.1"/>
    <property type="molecule type" value="Genomic_DNA"/>
</dbReference>
<keyword evidence="4" id="KW-0863">Zinc-finger</keyword>
<feature type="compositionally biased region" description="Basic and acidic residues" evidence="6">
    <location>
        <begin position="424"/>
        <end position="442"/>
    </location>
</feature>
<evidence type="ECO:0000256" key="4">
    <source>
        <dbReference type="PROSITE-ProRule" id="PRU00047"/>
    </source>
</evidence>
<dbReference type="Proteomes" id="UP001235939">
    <property type="component" value="Chromosome 05"/>
</dbReference>
<dbReference type="PANTHER" id="PTHR45736">
    <property type="entry name" value="ZINC FINGER MYM-TYPE PROTEIN"/>
    <property type="match status" value="1"/>
</dbReference>
<dbReference type="Pfam" id="PF00098">
    <property type="entry name" value="zf-CCHC"/>
    <property type="match status" value="1"/>
</dbReference>
<dbReference type="Pfam" id="PF03732">
    <property type="entry name" value="Retrotrans_gag"/>
    <property type="match status" value="1"/>
</dbReference>
<sequence length="472" mass="54044">MNRRNPDFCSVFRSELIAIYEALKSIRNTNYQDIWILTDNKAKRAVKEEPQMQVLPENPSDAMRCPVKFYEFYYSKCPEQARHPAGPFFLKPAPACTAESPVWFSCEPLGERDIEAMLTRLLLVRDAHVEPQLIQQLRTMPADEENATTSQAQLPSMLYNLEKFEGKGIVPFTKFIKDFELVYDLKALDDARKRILLDNHLRGAAREFALQSQQIRLGYEELKESLEGRFRKRVSTREMRSQFFSCRQGAGEKVRDFAARVSDLAAGAESDGLKIGTSEIAEVFIDGLCPSLWEKAHLYQGEPWETLVSKLQWLEQREEDYREAQRSSADRNGQRLGDMGNKLADLEKKMEALAIENAALRRQRGGANITNSGGGRWPSHPAGRRDYGHDSQDNRRGAPNRNWQRRPAQQPPRQQRNPSPPRQQRREPNGEREENPGVDYRKQGAGRPPPKCYGCGEPGHLIRDCQQKQGKN</sequence>
<gene>
    <name evidence="8" type="ORF">LAZ67_5000015</name>
</gene>
<keyword evidence="2" id="KW-0597">Phosphoprotein</keyword>
<keyword evidence="3" id="KW-0832">Ubl conjugation</keyword>
<protein>
    <submittedName>
        <fullName evidence="8">ZMYM3</fullName>
    </submittedName>
</protein>
<feature type="region of interest" description="Disordered" evidence="6">
    <location>
        <begin position="364"/>
        <end position="472"/>
    </location>
</feature>
<evidence type="ECO:0000313" key="8">
    <source>
        <dbReference type="EMBL" id="UYV67240.1"/>
    </source>
</evidence>
<evidence type="ECO:0000256" key="3">
    <source>
        <dbReference type="ARBA" id="ARBA00022843"/>
    </source>
</evidence>
<dbReference type="PANTHER" id="PTHR45736:SF1">
    <property type="entry name" value="WITHOUT CHILDREN, ISOFORM B"/>
    <property type="match status" value="1"/>
</dbReference>
<evidence type="ECO:0000256" key="1">
    <source>
        <dbReference type="ARBA" id="ARBA00022499"/>
    </source>
</evidence>
<proteinExistence type="predicted"/>
<dbReference type="InterPro" id="IPR005162">
    <property type="entry name" value="Retrotrans_gag_dom"/>
</dbReference>
<keyword evidence="9" id="KW-1185">Reference proteome</keyword>
<dbReference type="SUPFAM" id="SSF57756">
    <property type="entry name" value="Retrovirus zinc finger-like domains"/>
    <property type="match status" value="1"/>
</dbReference>
<dbReference type="InterPro" id="IPR036875">
    <property type="entry name" value="Znf_CCHC_sf"/>
</dbReference>
<feature type="compositionally biased region" description="Basic and acidic residues" evidence="6">
    <location>
        <begin position="383"/>
        <end position="396"/>
    </location>
</feature>
<dbReference type="InterPro" id="IPR021893">
    <property type="entry name" value="ZMYM2-like_C"/>
</dbReference>
<keyword evidence="1" id="KW-1017">Isopeptide bond</keyword>
<keyword evidence="4" id="KW-0479">Metal-binding</keyword>
<reference evidence="8 9" key="1">
    <citation type="submission" date="2022-01" db="EMBL/GenBank/DDBJ databases">
        <title>A chromosomal length assembly of Cordylochernes scorpioides.</title>
        <authorList>
            <person name="Zeh D."/>
            <person name="Zeh J."/>
        </authorList>
    </citation>
    <scope>NUCLEOTIDE SEQUENCE [LARGE SCALE GENOMIC DNA]</scope>
    <source>
        <strain evidence="8">IN4F17</strain>
        <tissue evidence="8">Whole Body</tissue>
    </source>
</reference>
<feature type="domain" description="CCHC-type" evidence="7">
    <location>
        <begin position="451"/>
        <end position="467"/>
    </location>
</feature>
<evidence type="ECO:0000256" key="6">
    <source>
        <dbReference type="SAM" id="MobiDB-lite"/>
    </source>
</evidence>
<keyword evidence="4" id="KW-0862">Zinc</keyword>
<name>A0ABY6KEI1_9ARAC</name>
<dbReference type="InterPro" id="IPR051284">
    <property type="entry name" value="ZnF_MYMT-QRICH1"/>
</dbReference>
<dbReference type="PROSITE" id="PS50158">
    <property type="entry name" value="ZF_CCHC"/>
    <property type="match status" value="1"/>
</dbReference>
<dbReference type="Gene3D" id="4.10.60.10">
    <property type="entry name" value="Zinc finger, CCHC-type"/>
    <property type="match status" value="1"/>
</dbReference>
<dbReference type="SMART" id="SM00343">
    <property type="entry name" value="ZnF_C2HC"/>
    <property type="match status" value="1"/>
</dbReference>
<organism evidence="8 9">
    <name type="scientific">Cordylochernes scorpioides</name>
    <dbReference type="NCBI Taxonomy" id="51811"/>
    <lineage>
        <taxon>Eukaryota</taxon>
        <taxon>Metazoa</taxon>
        <taxon>Ecdysozoa</taxon>
        <taxon>Arthropoda</taxon>
        <taxon>Chelicerata</taxon>
        <taxon>Arachnida</taxon>
        <taxon>Pseudoscorpiones</taxon>
        <taxon>Cheliferoidea</taxon>
        <taxon>Chernetidae</taxon>
        <taxon>Cordylochernes</taxon>
    </lineage>
</organism>
<evidence type="ECO:0000313" key="9">
    <source>
        <dbReference type="Proteomes" id="UP001235939"/>
    </source>
</evidence>
<feature type="compositionally biased region" description="Low complexity" evidence="6">
    <location>
        <begin position="399"/>
        <end position="417"/>
    </location>
</feature>
<feature type="coiled-coil region" evidence="5">
    <location>
        <begin position="336"/>
        <end position="363"/>
    </location>
</feature>
<keyword evidence="5" id="KW-0175">Coiled coil</keyword>
<accession>A0ABY6KEI1</accession>
<dbReference type="InterPro" id="IPR001878">
    <property type="entry name" value="Znf_CCHC"/>
</dbReference>
<evidence type="ECO:0000256" key="5">
    <source>
        <dbReference type="SAM" id="Coils"/>
    </source>
</evidence>
<evidence type="ECO:0000259" key="7">
    <source>
        <dbReference type="PROSITE" id="PS50158"/>
    </source>
</evidence>
<dbReference type="Pfam" id="PF12012">
    <property type="entry name" value="DUF3504"/>
    <property type="match status" value="1"/>
</dbReference>
<evidence type="ECO:0000256" key="2">
    <source>
        <dbReference type="ARBA" id="ARBA00022553"/>
    </source>
</evidence>